<dbReference type="AlphaFoldDB" id="A0A951PME5"/>
<reference evidence="2" key="2">
    <citation type="journal article" date="2022" name="Microbiol. Resour. Announc.">
        <title>Metagenome Sequencing to Explore Phylogenomics of Terrestrial Cyanobacteria.</title>
        <authorList>
            <person name="Ward R.D."/>
            <person name="Stajich J.E."/>
            <person name="Johansen J.R."/>
            <person name="Huntemann M."/>
            <person name="Clum A."/>
            <person name="Foster B."/>
            <person name="Foster B."/>
            <person name="Roux S."/>
            <person name="Palaniappan K."/>
            <person name="Varghese N."/>
            <person name="Mukherjee S."/>
            <person name="Reddy T.B.K."/>
            <person name="Daum C."/>
            <person name="Copeland A."/>
            <person name="Chen I.A."/>
            <person name="Ivanova N.N."/>
            <person name="Kyrpides N.C."/>
            <person name="Shapiro N."/>
            <person name="Eloe-Fadrosh E.A."/>
            <person name="Pietrasiak N."/>
        </authorList>
    </citation>
    <scope>NUCLEOTIDE SEQUENCE</scope>
    <source>
        <strain evidence="2">CPER-KK1</strain>
    </source>
</reference>
<evidence type="ECO:0000259" key="1">
    <source>
        <dbReference type="Pfam" id="PF13614"/>
    </source>
</evidence>
<dbReference type="Gene3D" id="3.40.50.300">
    <property type="entry name" value="P-loop containing nucleotide triphosphate hydrolases"/>
    <property type="match status" value="1"/>
</dbReference>
<proteinExistence type="predicted"/>
<feature type="domain" description="AAA" evidence="1">
    <location>
        <begin position="2"/>
        <end position="212"/>
    </location>
</feature>
<accession>A0A951PME5</accession>
<dbReference type="InterPro" id="IPR050678">
    <property type="entry name" value="DNA_Partitioning_ATPase"/>
</dbReference>
<sequence length="366" mass="41500">MTKIISLFNNKGGVGKTTTIFNLSASLAAAGKKILLIDFDPQCNLSIATIGYDEFADYLQRTEEFPFGKTIRAFAQPSLQPTQNSESYVTQPKYQNDTINDRINTIYAQTIIDIVPGDFWLNSFADILTVGTDVVQGTGLYRFLVPFLFVEHLKKNGKSYDYVLIDLPPSFNTLVRSALYCSDYFLVPCTPDSFSAYCVSLIGEVLPTFIDDWNQGKRRYESSNQYDKVIPGKGQPKFGGWIFNGFDTKKYTSTGERKEIGADKAHLDKIIEKIKNDLIPKLEGISSYECLPKFINTEPVVKIEDLNVMASEIQKLNIPLKYLSSQRPTIFSAWSSYQKELMKRMNAQYDFLAKYIIKNFDAENES</sequence>
<dbReference type="Proteomes" id="UP000753908">
    <property type="component" value="Unassembled WGS sequence"/>
</dbReference>
<protein>
    <submittedName>
        <fullName evidence="2">AAA family ATPase</fullName>
    </submittedName>
</protein>
<dbReference type="Pfam" id="PF13614">
    <property type="entry name" value="AAA_31"/>
    <property type="match status" value="1"/>
</dbReference>
<name>A0A951PME5_9CYAN</name>
<dbReference type="InterPro" id="IPR027417">
    <property type="entry name" value="P-loop_NTPase"/>
</dbReference>
<dbReference type="CDD" id="cd02042">
    <property type="entry name" value="ParAB_family"/>
    <property type="match status" value="1"/>
</dbReference>
<reference evidence="2" key="1">
    <citation type="submission" date="2021-05" db="EMBL/GenBank/DDBJ databases">
        <authorList>
            <person name="Pietrasiak N."/>
            <person name="Ward R."/>
            <person name="Stajich J.E."/>
            <person name="Kurbessoian T."/>
        </authorList>
    </citation>
    <scope>NUCLEOTIDE SEQUENCE</scope>
    <source>
        <strain evidence="2">CPER-KK1</strain>
    </source>
</reference>
<comment type="caution">
    <text evidence="2">The sequence shown here is derived from an EMBL/GenBank/DDBJ whole genome shotgun (WGS) entry which is preliminary data.</text>
</comment>
<evidence type="ECO:0000313" key="3">
    <source>
        <dbReference type="Proteomes" id="UP000753908"/>
    </source>
</evidence>
<organism evidence="2 3">
    <name type="scientific">Symplocastrum torsivum CPER-KK1</name>
    <dbReference type="NCBI Taxonomy" id="450513"/>
    <lineage>
        <taxon>Bacteria</taxon>
        <taxon>Bacillati</taxon>
        <taxon>Cyanobacteriota</taxon>
        <taxon>Cyanophyceae</taxon>
        <taxon>Oscillatoriophycideae</taxon>
        <taxon>Oscillatoriales</taxon>
        <taxon>Microcoleaceae</taxon>
        <taxon>Symplocastrum</taxon>
    </lineage>
</organism>
<dbReference type="PANTHER" id="PTHR13696">
    <property type="entry name" value="P-LOOP CONTAINING NUCLEOSIDE TRIPHOSPHATE HYDROLASE"/>
    <property type="match status" value="1"/>
</dbReference>
<dbReference type="SUPFAM" id="SSF52540">
    <property type="entry name" value="P-loop containing nucleoside triphosphate hydrolases"/>
    <property type="match status" value="1"/>
</dbReference>
<dbReference type="EMBL" id="JAHHIF010000028">
    <property type="protein sequence ID" value="MBW4546650.1"/>
    <property type="molecule type" value="Genomic_DNA"/>
</dbReference>
<gene>
    <name evidence="2" type="ORF">KME25_19735</name>
</gene>
<dbReference type="PANTHER" id="PTHR13696:SF99">
    <property type="entry name" value="COBYRINIC ACID AC-DIAMIDE SYNTHASE"/>
    <property type="match status" value="1"/>
</dbReference>
<dbReference type="InterPro" id="IPR025669">
    <property type="entry name" value="AAA_dom"/>
</dbReference>
<evidence type="ECO:0000313" key="2">
    <source>
        <dbReference type="EMBL" id="MBW4546650.1"/>
    </source>
</evidence>